<dbReference type="InterPro" id="IPR001870">
    <property type="entry name" value="B30.2/SPRY"/>
</dbReference>
<dbReference type="Proteomes" id="UP001460270">
    <property type="component" value="Unassembled WGS sequence"/>
</dbReference>
<dbReference type="SUPFAM" id="SSF49899">
    <property type="entry name" value="Concanavalin A-like lectins/glucanases"/>
    <property type="match status" value="1"/>
</dbReference>
<dbReference type="InterPro" id="IPR050143">
    <property type="entry name" value="TRIM/RBCC"/>
</dbReference>
<name>A0AAW0NH92_9GOBI</name>
<dbReference type="EMBL" id="JBBPFD010000014">
    <property type="protein sequence ID" value="KAK7898169.1"/>
    <property type="molecule type" value="Genomic_DNA"/>
</dbReference>
<dbReference type="InterPro" id="IPR013320">
    <property type="entry name" value="ConA-like_dom_sf"/>
</dbReference>
<dbReference type="InterPro" id="IPR003877">
    <property type="entry name" value="SPRY_dom"/>
</dbReference>
<comment type="caution">
    <text evidence="2">The sequence shown here is derived from an EMBL/GenBank/DDBJ whole genome shotgun (WGS) entry which is preliminary data.</text>
</comment>
<dbReference type="SMART" id="SM00589">
    <property type="entry name" value="PRY"/>
    <property type="match status" value="1"/>
</dbReference>
<gene>
    <name evidence="2" type="ORF">WMY93_019022</name>
</gene>
<proteinExistence type="predicted"/>
<dbReference type="PRINTS" id="PR01407">
    <property type="entry name" value="BUTYPHLNCDUF"/>
</dbReference>
<keyword evidence="3" id="KW-1185">Reference proteome</keyword>
<organism evidence="2 3">
    <name type="scientific">Mugilogobius chulae</name>
    <name type="common">yellowstripe goby</name>
    <dbReference type="NCBI Taxonomy" id="88201"/>
    <lineage>
        <taxon>Eukaryota</taxon>
        <taxon>Metazoa</taxon>
        <taxon>Chordata</taxon>
        <taxon>Craniata</taxon>
        <taxon>Vertebrata</taxon>
        <taxon>Euteleostomi</taxon>
        <taxon>Actinopterygii</taxon>
        <taxon>Neopterygii</taxon>
        <taxon>Teleostei</taxon>
        <taxon>Neoteleostei</taxon>
        <taxon>Acanthomorphata</taxon>
        <taxon>Gobiaria</taxon>
        <taxon>Gobiiformes</taxon>
        <taxon>Gobioidei</taxon>
        <taxon>Gobiidae</taxon>
        <taxon>Gobionellinae</taxon>
        <taxon>Mugilogobius</taxon>
    </lineage>
</organism>
<evidence type="ECO:0000313" key="2">
    <source>
        <dbReference type="EMBL" id="KAK7898169.1"/>
    </source>
</evidence>
<evidence type="ECO:0000259" key="1">
    <source>
        <dbReference type="PROSITE" id="PS50188"/>
    </source>
</evidence>
<dbReference type="Pfam" id="PF13765">
    <property type="entry name" value="PRY"/>
    <property type="match status" value="1"/>
</dbReference>
<dbReference type="PANTHER" id="PTHR24103">
    <property type="entry name" value="E3 UBIQUITIN-PROTEIN LIGASE TRIM"/>
    <property type="match status" value="1"/>
</dbReference>
<dbReference type="AlphaFoldDB" id="A0AAW0NH92"/>
<reference evidence="3" key="1">
    <citation type="submission" date="2024-04" db="EMBL/GenBank/DDBJ databases">
        <title>Salinicola lusitanus LLJ914,a marine bacterium isolated from the Okinawa Trough.</title>
        <authorList>
            <person name="Li J."/>
        </authorList>
    </citation>
    <scope>NUCLEOTIDE SEQUENCE [LARGE SCALE GENOMIC DNA]</scope>
</reference>
<dbReference type="Gene3D" id="2.60.120.920">
    <property type="match status" value="2"/>
</dbReference>
<sequence length="153" mass="17263">MRRVVSFSPVILDTNTASRWLHLSEDLSGVTCGDIYQQLPDIPERFTNAATVLGSEGFISGTHQWDVEVGDHPRWNIGVAKELVDRKGDKSPERIRVKLDCDGGKVSFYDVDHMTHLYTHTDTFTEKMFPYFSIGKSEDSKTKELRICPTSGP</sequence>
<dbReference type="InterPro" id="IPR043136">
    <property type="entry name" value="B30.2/SPRY_sf"/>
</dbReference>
<dbReference type="PROSITE" id="PS50188">
    <property type="entry name" value="B302_SPRY"/>
    <property type="match status" value="1"/>
</dbReference>
<dbReference type="InterPro" id="IPR006574">
    <property type="entry name" value="PRY"/>
</dbReference>
<evidence type="ECO:0000313" key="3">
    <source>
        <dbReference type="Proteomes" id="UP001460270"/>
    </source>
</evidence>
<feature type="domain" description="B30.2/SPRY" evidence="1">
    <location>
        <begin position="1"/>
        <end position="153"/>
    </location>
</feature>
<dbReference type="Pfam" id="PF00622">
    <property type="entry name" value="SPRY"/>
    <property type="match status" value="1"/>
</dbReference>
<dbReference type="InterPro" id="IPR003879">
    <property type="entry name" value="Butyrophylin_SPRY"/>
</dbReference>
<protein>
    <recommendedName>
        <fullName evidence="1">B30.2/SPRY domain-containing protein</fullName>
    </recommendedName>
</protein>
<accession>A0AAW0NH92</accession>